<keyword evidence="8 16" id="KW-0378">Hydrolase</keyword>
<evidence type="ECO:0000256" key="9">
    <source>
        <dbReference type="ARBA" id="ARBA00022960"/>
    </source>
</evidence>
<evidence type="ECO:0000313" key="20">
    <source>
        <dbReference type="Proteomes" id="UP001143307"/>
    </source>
</evidence>
<comment type="similarity">
    <text evidence="16">Belongs to the transpeptidase family. FtsI subfamily.</text>
</comment>
<dbReference type="EC" id="3.4.16.4" evidence="16"/>
<evidence type="ECO:0000256" key="6">
    <source>
        <dbReference type="ARBA" id="ARBA00022670"/>
    </source>
</evidence>
<accession>A0ABT3SSA7</accession>
<dbReference type="PANTHER" id="PTHR30627:SF1">
    <property type="entry name" value="PEPTIDOGLYCAN D,D-TRANSPEPTIDASE FTSI"/>
    <property type="match status" value="1"/>
</dbReference>
<dbReference type="Proteomes" id="UP001143307">
    <property type="component" value="Unassembled WGS sequence"/>
</dbReference>
<dbReference type="SUPFAM" id="SSF56601">
    <property type="entry name" value="beta-lactamase/transpeptidase-like"/>
    <property type="match status" value="1"/>
</dbReference>
<feature type="domain" description="Penicillin-binding protein dimerisation" evidence="18">
    <location>
        <begin position="65"/>
        <end position="212"/>
    </location>
</feature>
<dbReference type="SUPFAM" id="SSF56519">
    <property type="entry name" value="Penicillin binding protein dimerisation domain"/>
    <property type="match status" value="1"/>
</dbReference>
<dbReference type="InterPro" id="IPR037532">
    <property type="entry name" value="FtsI_transpept"/>
</dbReference>
<dbReference type="Pfam" id="PF00905">
    <property type="entry name" value="Transpeptidase"/>
    <property type="match status" value="1"/>
</dbReference>
<evidence type="ECO:0000256" key="7">
    <source>
        <dbReference type="ARBA" id="ARBA00022692"/>
    </source>
</evidence>
<dbReference type="InterPro" id="IPR036138">
    <property type="entry name" value="PBP_dimer_sf"/>
</dbReference>
<evidence type="ECO:0000256" key="16">
    <source>
        <dbReference type="HAMAP-Rule" id="MF_02080"/>
    </source>
</evidence>
<evidence type="ECO:0000256" key="14">
    <source>
        <dbReference type="ARBA" id="ARBA00023306"/>
    </source>
</evidence>
<keyword evidence="13 16" id="KW-0717">Septation</keyword>
<dbReference type="Gene3D" id="1.10.150.770">
    <property type="match status" value="1"/>
</dbReference>
<keyword evidence="12 16" id="KW-0472">Membrane</keyword>
<dbReference type="Pfam" id="PF03717">
    <property type="entry name" value="PBP_dimer"/>
    <property type="match status" value="1"/>
</dbReference>
<keyword evidence="3 16" id="KW-0997">Cell inner membrane</keyword>
<dbReference type="InterPro" id="IPR050515">
    <property type="entry name" value="Beta-lactam/transpept"/>
</dbReference>
<dbReference type="PANTHER" id="PTHR30627">
    <property type="entry name" value="PEPTIDOGLYCAN D,D-TRANSPEPTIDASE"/>
    <property type="match status" value="1"/>
</dbReference>
<dbReference type="Gene3D" id="3.40.710.10">
    <property type="entry name" value="DD-peptidase/beta-lactamase superfamily"/>
    <property type="match status" value="1"/>
</dbReference>
<dbReference type="Gene3D" id="3.90.1310.10">
    <property type="entry name" value="Penicillin-binding protein 2a (Domain 2)"/>
    <property type="match status" value="1"/>
</dbReference>
<evidence type="ECO:0000256" key="3">
    <source>
        <dbReference type="ARBA" id="ARBA00022519"/>
    </source>
</evidence>
<name>A0ABT3SSA7_9GAMM</name>
<proteinExistence type="inferred from homology"/>
<evidence type="ECO:0000256" key="2">
    <source>
        <dbReference type="ARBA" id="ARBA00022475"/>
    </source>
</evidence>
<dbReference type="InterPro" id="IPR005311">
    <property type="entry name" value="PBP_dimer"/>
</dbReference>
<dbReference type="Gene3D" id="3.30.450.330">
    <property type="match status" value="1"/>
</dbReference>
<keyword evidence="15 16" id="KW-0961">Cell wall biogenesis/degradation</keyword>
<keyword evidence="4 16" id="KW-0132">Cell division</keyword>
<keyword evidence="9 16" id="KW-0133">Cell shape</keyword>
<evidence type="ECO:0000256" key="1">
    <source>
        <dbReference type="ARBA" id="ARBA00004370"/>
    </source>
</evidence>
<evidence type="ECO:0000259" key="17">
    <source>
        <dbReference type="Pfam" id="PF00905"/>
    </source>
</evidence>
<keyword evidence="10 16" id="KW-0573">Peptidoglycan synthesis</keyword>
<keyword evidence="6 16" id="KW-0645">Protease</keyword>
<evidence type="ECO:0000313" key="19">
    <source>
        <dbReference type="EMBL" id="MCX2972197.1"/>
    </source>
</evidence>
<keyword evidence="20" id="KW-1185">Reference proteome</keyword>
<keyword evidence="2 16" id="KW-1003">Cell membrane</keyword>
<protein>
    <recommendedName>
        <fullName evidence="16">Peptidoglycan D,D-transpeptidase FtsI</fullName>
        <ecNumber evidence="16">3.4.16.4</ecNumber>
    </recommendedName>
    <alternativeName>
        <fullName evidence="16">Penicillin-binding protein 3</fullName>
        <shortName evidence="16">PBP-3</shortName>
    </alternativeName>
</protein>
<evidence type="ECO:0000259" key="18">
    <source>
        <dbReference type="Pfam" id="PF03717"/>
    </source>
</evidence>
<evidence type="ECO:0000256" key="15">
    <source>
        <dbReference type="ARBA" id="ARBA00023316"/>
    </source>
</evidence>
<comment type="function">
    <text evidence="16">Catalyzes cross-linking of the peptidoglycan cell wall at the division septum.</text>
</comment>
<sequence>MKAVSRKTQPKKTALWRLYLVVGLLLSMLSLLIGRVLSLQILETERGYAFLQNQGEARSLRSAEIPAYRGVITDRRGEPLAVSTPVVSIWADPSRLANSERVPELAQSLGMELDELKAKLVRYEGKRFMYLQRHRVPHEAREILGKRFPGVYGEREYRRFYPAGEVAAQLVGFTNVDDEGIAGVELAYDEWLQGAPGKKRYIKDLRGKMVRDIGVVKPASPGKDLRLSIDLRLQQLQHRELRKAVTAANAESGSVVTLDAQTGEILAMVNYPVYNPNSRKNMKAANMRNRAITDTYEPGSTMKTMTLVAALESGRYTTTTMIDTAPGWIRVGPKTYKDPRNYGEVTLSRVIEKSSQVGVTKMAVELGHEPIWEVFQRFGIGEPMGTGFPGESSGVLPSRPRWYSTEKISLAFGYGITTTPLQLARAYTVFAAGGLQRPVSLLALDDGELPPAERVISEDVAEQVLGVLHAVTGEHGTARKARVGGFQVGGKTGTVRKVGPGGYIEDSHVALFAGLAPVNDPRVVTVVVINDPQGENYGGGAVAAPVFSAVTRGALRLLGVTPSEFPQELAVNRSQLGGAA</sequence>
<reference evidence="19" key="1">
    <citation type="submission" date="2019-02" db="EMBL/GenBank/DDBJ databases">
        <authorList>
            <person name="Li S.-H."/>
        </authorList>
    </citation>
    <scope>NUCLEOTIDE SEQUENCE</scope>
    <source>
        <strain evidence="19">IMCC8485</strain>
    </source>
</reference>
<organism evidence="19 20">
    <name type="scientific">Candidatus Seongchinamella marina</name>
    <dbReference type="NCBI Taxonomy" id="2518990"/>
    <lineage>
        <taxon>Bacteria</taxon>
        <taxon>Pseudomonadati</taxon>
        <taxon>Pseudomonadota</taxon>
        <taxon>Gammaproteobacteria</taxon>
        <taxon>Cellvibrionales</taxon>
        <taxon>Halieaceae</taxon>
        <taxon>Seongchinamella</taxon>
    </lineage>
</organism>
<evidence type="ECO:0000256" key="11">
    <source>
        <dbReference type="ARBA" id="ARBA00022989"/>
    </source>
</evidence>
<keyword evidence="11 16" id="KW-1133">Transmembrane helix</keyword>
<comment type="catalytic activity">
    <reaction evidence="16">
        <text>Preferential cleavage: (Ac)2-L-Lys-D-Ala-|-D-Ala. Also transpeptidation of peptidyl-alanyl moieties that are N-acyl substituents of D-alanine.</text>
        <dbReference type="EC" id="3.4.16.4"/>
    </reaction>
</comment>
<comment type="pathway">
    <text evidence="16">Cell wall biogenesis; peptidoglycan biosynthesis.</text>
</comment>
<keyword evidence="7 16" id="KW-0812">Transmembrane</keyword>
<dbReference type="EMBL" id="SHNP01000001">
    <property type="protein sequence ID" value="MCX2972197.1"/>
    <property type="molecule type" value="Genomic_DNA"/>
</dbReference>
<feature type="active site" description="Acyl-ester intermediate" evidence="16">
    <location>
        <position position="300"/>
    </location>
</feature>
<dbReference type="RefSeq" id="WP_279251242.1">
    <property type="nucleotide sequence ID" value="NZ_SHNP01000001.1"/>
</dbReference>
<dbReference type="InterPro" id="IPR012338">
    <property type="entry name" value="Beta-lactam/transpept-like"/>
</dbReference>
<keyword evidence="5 16" id="KW-0121">Carboxypeptidase</keyword>
<comment type="subcellular location">
    <subcellularLocation>
        <location evidence="1">Membrane</location>
    </subcellularLocation>
</comment>
<evidence type="ECO:0000256" key="10">
    <source>
        <dbReference type="ARBA" id="ARBA00022984"/>
    </source>
</evidence>
<evidence type="ECO:0000256" key="13">
    <source>
        <dbReference type="ARBA" id="ARBA00023210"/>
    </source>
</evidence>
<evidence type="ECO:0000256" key="12">
    <source>
        <dbReference type="ARBA" id="ARBA00023136"/>
    </source>
</evidence>
<gene>
    <name evidence="16" type="primary">ftsI</name>
    <name evidence="19" type="ORF">EYC87_01180</name>
</gene>
<evidence type="ECO:0000256" key="5">
    <source>
        <dbReference type="ARBA" id="ARBA00022645"/>
    </source>
</evidence>
<keyword evidence="14 16" id="KW-0131">Cell cycle</keyword>
<dbReference type="InterPro" id="IPR001460">
    <property type="entry name" value="PCN-bd_Tpept"/>
</dbReference>
<dbReference type="HAMAP" id="MF_02080">
    <property type="entry name" value="FtsI_transpept"/>
    <property type="match status" value="1"/>
</dbReference>
<comment type="caution">
    <text evidence="19">The sequence shown here is derived from an EMBL/GenBank/DDBJ whole genome shotgun (WGS) entry which is preliminary data.</text>
</comment>
<evidence type="ECO:0000256" key="8">
    <source>
        <dbReference type="ARBA" id="ARBA00022801"/>
    </source>
</evidence>
<evidence type="ECO:0000256" key="4">
    <source>
        <dbReference type="ARBA" id="ARBA00022618"/>
    </source>
</evidence>
<feature type="domain" description="Penicillin-binding protein transpeptidase" evidence="17">
    <location>
        <begin position="253"/>
        <end position="550"/>
    </location>
</feature>